<sequence length="140" mass="15619">METLSELLPDQNLIVQVHFESCTLAEFIDLRKEQKANGWIKKGVNSLLVDLSGAPKVSLADLKTYGQWAEENLKELARSKTAIIVNTPQAAALTIMATSDLKGQRYIKQFSTLNAAVRWLNVPKEAILEHFPQLEAVDLD</sequence>
<proteinExistence type="predicted"/>
<dbReference type="Proteomes" id="UP000526501">
    <property type="component" value="Unassembled WGS sequence"/>
</dbReference>
<gene>
    <name evidence="1" type="ORF">H5P27_11520</name>
</gene>
<dbReference type="AlphaFoldDB" id="A0A7X1B6R4"/>
<organism evidence="1 2">
    <name type="scientific">Pelagicoccus albus</name>
    <dbReference type="NCBI Taxonomy" id="415222"/>
    <lineage>
        <taxon>Bacteria</taxon>
        <taxon>Pseudomonadati</taxon>
        <taxon>Verrucomicrobiota</taxon>
        <taxon>Opitutia</taxon>
        <taxon>Puniceicoccales</taxon>
        <taxon>Pelagicoccaceae</taxon>
        <taxon>Pelagicoccus</taxon>
    </lineage>
</organism>
<reference evidence="1 2" key="1">
    <citation type="submission" date="2020-07" db="EMBL/GenBank/DDBJ databases">
        <authorList>
            <person name="Feng X."/>
        </authorList>
    </citation>
    <scope>NUCLEOTIDE SEQUENCE [LARGE SCALE GENOMIC DNA]</scope>
    <source>
        <strain evidence="1 2">JCM23202</strain>
    </source>
</reference>
<name>A0A7X1B6R4_9BACT</name>
<accession>A0A7X1B6R4</accession>
<evidence type="ECO:0008006" key="3">
    <source>
        <dbReference type="Google" id="ProtNLM"/>
    </source>
</evidence>
<evidence type="ECO:0000313" key="2">
    <source>
        <dbReference type="Proteomes" id="UP000526501"/>
    </source>
</evidence>
<comment type="caution">
    <text evidence="1">The sequence shown here is derived from an EMBL/GenBank/DDBJ whole genome shotgun (WGS) entry which is preliminary data.</text>
</comment>
<protein>
    <recommendedName>
        <fullName evidence="3">SpoIIAA-like</fullName>
    </recommendedName>
</protein>
<evidence type="ECO:0000313" key="1">
    <source>
        <dbReference type="EMBL" id="MBC2606672.1"/>
    </source>
</evidence>
<keyword evidence="2" id="KW-1185">Reference proteome</keyword>
<dbReference type="RefSeq" id="WP_185660539.1">
    <property type="nucleotide sequence ID" value="NZ_CAWPOO010000012.1"/>
</dbReference>
<dbReference type="EMBL" id="JACHVC010000012">
    <property type="protein sequence ID" value="MBC2606672.1"/>
    <property type="molecule type" value="Genomic_DNA"/>
</dbReference>